<dbReference type="AlphaFoldDB" id="A0A3N1D4U1"/>
<dbReference type="Proteomes" id="UP000272400">
    <property type="component" value="Unassembled WGS sequence"/>
</dbReference>
<sequence length="71" mass="8141">MHNPEIICSAKGCRAEGVWALRWNNPKLHTPERRKVWTACDEHRVSLSEFLDRRDFLKDVVPVGDLAPTDG</sequence>
<reference evidence="1 2" key="1">
    <citation type="submission" date="2018-11" db="EMBL/GenBank/DDBJ databases">
        <title>Sequencing the genomes of 1000 actinobacteria strains.</title>
        <authorList>
            <person name="Klenk H.-P."/>
        </authorList>
    </citation>
    <scope>NUCLEOTIDE SEQUENCE [LARGE SCALE GENOMIC DNA]</scope>
    <source>
        <strain evidence="1 2">DSM 44254</strain>
    </source>
</reference>
<keyword evidence="2" id="KW-1185">Reference proteome</keyword>
<comment type="caution">
    <text evidence="1">The sequence shown here is derived from an EMBL/GenBank/DDBJ whole genome shotgun (WGS) entry which is preliminary data.</text>
</comment>
<dbReference type="EMBL" id="RJKE01000001">
    <property type="protein sequence ID" value="ROO88561.1"/>
    <property type="molecule type" value="Genomic_DNA"/>
</dbReference>
<dbReference type="RefSeq" id="WP_123667786.1">
    <property type="nucleotide sequence ID" value="NZ_RJKE01000001.1"/>
</dbReference>
<evidence type="ECO:0000313" key="1">
    <source>
        <dbReference type="EMBL" id="ROO88561.1"/>
    </source>
</evidence>
<dbReference type="OrthoDB" id="5193525at2"/>
<evidence type="ECO:0000313" key="2">
    <source>
        <dbReference type="Proteomes" id="UP000272400"/>
    </source>
</evidence>
<evidence type="ECO:0008006" key="3">
    <source>
        <dbReference type="Google" id="ProtNLM"/>
    </source>
</evidence>
<proteinExistence type="predicted"/>
<gene>
    <name evidence="1" type="ORF">EDD29_6232</name>
</gene>
<name>A0A3N1D4U1_9ACTN</name>
<protein>
    <recommendedName>
        <fullName evidence="3">Acetone carboxylase</fullName>
    </recommendedName>
</protein>
<accession>A0A3N1D4U1</accession>
<organism evidence="1 2">
    <name type="scientific">Actinocorallia herbida</name>
    <dbReference type="NCBI Taxonomy" id="58109"/>
    <lineage>
        <taxon>Bacteria</taxon>
        <taxon>Bacillati</taxon>
        <taxon>Actinomycetota</taxon>
        <taxon>Actinomycetes</taxon>
        <taxon>Streptosporangiales</taxon>
        <taxon>Thermomonosporaceae</taxon>
        <taxon>Actinocorallia</taxon>
    </lineage>
</organism>